<dbReference type="InterPro" id="IPR051465">
    <property type="entry name" value="Cell_Envelope_Struct_Comp"/>
</dbReference>
<organism evidence="4 5">
    <name type="scientific">Cohnella thailandensis</name>
    <dbReference type="NCBI Taxonomy" id="557557"/>
    <lineage>
        <taxon>Bacteria</taxon>
        <taxon>Bacillati</taxon>
        <taxon>Bacillota</taxon>
        <taxon>Bacilli</taxon>
        <taxon>Bacillales</taxon>
        <taxon>Paenibacillaceae</taxon>
        <taxon>Cohnella</taxon>
    </lineage>
</organism>
<protein>
    <submittedName>
        <fullName evidence="4">S-layer homology domain-containing protein</fullName>
    </submittedName>
</protein>
<feature type="signal peptide" evidence="2">
    <location>
        <begin position="1"/>
        <end position="24"/>
    </location>
</feature>
<feature type="domain" description="SLH" evidence="3">
    <location>
        <begin position="149"/>
        <end position="211"/>
    </location>
</feature>
<feature type="domain" description="SLH" evidence="3">
    <location>
        <begin position="85"/>
        <end position="148"/>
    </location>
</feature>
<evidence type="ECO:0000256" key="2">
    <source>
        <dbReference type="SAM" id="SignalP"/>
    </source>
</evidence>
<evidence type="ECO:0000313" key="5">
    <source>
        <dbReference type="Proteomes" id="UP000535838"/>
    </source>
</evidence>
<dbReference type="PANTHER" id="PTHR43308:SF5">
    <property type="entry name" value="S-LAYER PROTEIN _ PEPTIDOGLYCAN ENDO-BETA-N-ACETYLGLUCOSAMINIDASE"/>
    <property type="match status" value="1"/>
</dbReference>
<dbReference type="Proteomes" id="UP000535838">
    <property type="component" value="Unassembled WGS sequence"/>
</dbReference>
<keyword evidence="2" id="KW-0732">Signal</keyword>
<feature type="region of interest" description="Disordered" evidence="1">
    <location>
        <begin position="417"/>
        <end position="471"/>
    </location>
</feature>
<evidence type="ECO:0000313" key="4">
    <source>
        <dbReference type="EMBL" id="MBB6637384.1"/>
    </source>
</evidence>
<proteinExistence type="predicted"/>
<evidence type="ECO:0000259" key="3">
    <source>
        <dbReference type="PROSITE" id="PS51272"/>
    </source>
</evidence>
<feature type="compositionally biased region" description="Low complexity" evidence="1">
    <location>
        <begin position="435"/>
        <end position="467"/>
    </location>
</feature>
<name>A0A841SZQ2_9BACL</name>
<dbReference type="EMBL" id="JACJVQ010000021">
    <property type="protein sequence ID" value="MBB6637384.1"/>
    <property type="molecule type" value="Genomic_DNA"/>
</dbReference>
<dbReference type="PROSITE" id="PS51272">
    <property type="entry name" value="SLH"/>
    <property type="match status" value="3"/>
</dbReference>
<feature type="domain" description="SLH" evidence="3">
    <location>
        <begin position="25"/>
        <end position="84"/>
    </location>
</feature>
<evidence type="ECO:0000256" key="1">
    <source>
        <dbReference type="SAM" id="MobiDB-lite"/>
    </source>
</evidence>
<reference evidence="4 5" key="1">
    <citation type="submission" date="2020-08" db="EMBL/GenBank/DDBJ databases">
        <title>Cohnella phylogeny.</title>
        <authorList>
            <person name="Dunlap C."/>
        </authorList>
    </citation>
    <scope>NUCLEOTIDE SEQUENCE [LARGE SCALE GENOMIC DNA]</scope>
    <source>
        <strain evidence="4 5">DSM 25241</strain>
    </source>
</reference>
<comment type="caution">
    <text evidence="4">The sequence shown here is derived from an EMBL/GenBank/DDBJ whole genome shotgun (WGS) entry which is preliminary data.</text>
</comment>
<dbReference type="Pfam" id="PF00395">
    <property type="entry name" value="SLH"/>
    <property type="match status" value="3"/>
</dbReference>
<sequence length="851" mass="91368">MRKARIATASLLTFALTFGSMLSAAFGAVPKDAEKHWASATLTKWTESGLLKGYEDGTVKPDAAVTRGEFAALLNRAFELKEEAADAAFADLPKSNWAYHDIAVALKAGYIQGNGNGGAAPNAKTTREEAAVMVAKALQWKGDAGADPISFKDAAQISEWSQGAISELAAANVVKGDMQGNFRPKASITRAEAVVLLDAALGLKNAAKVFDQAGEYGSDDRTQTIAGDVVISASGVTLTNMVIAGNLTIAKEVGDGDVTLKKVTVKGTTNVNGGGANSVHVEDSVLLRIIVDKPSGTVRIVAISATTVQDVIVNSAVKLEESNTTDSGFTNVELSKALPKDSGVELVGQFEDVRVLAANIQINVPSGSIGNLSVAEGADNSTINLSKEAQVLKLVLDSVAKLIGEGKIENATVNEGAKGSSFETKPNAVDGSGKDTGSTPTGSTSPGGSNPPGTTDPGTPSPGNGNNECTENCADATLHSLSVASSVYMELEQRDGGNLLLGTGYSPDVMSYSVAIPADFTESDVTLSVSSAVYSSVRYTVQTDDGNYSWGSLENGATEFSVRLQPHHDLHVYLYVYSADGVRSKQYQVHFYYERSLQEAFRLRNAGNGPEVTVYQLETGSLEKGDRVTITVPAADTTLGSEISVTETVYYPNASFNLDDWGRGNHFSPSSLQGALHVVVERAGQTVMDGDYQYDLTPITVIENQAGLSVELLTKEELLEEDATSNSESRHSFQLRINLNKETADPSLRNAQYIEIKSTDKYYTDTQPRLWTKEDLKNVQNQFTGMFWPIKLYEGGNEHGFLGYKELYNQYLYVFYYDAQKNPIGYFLYDLNFDYDHVGKDVKLMPSKTRE</sequence>
<keyword evidence="5" id="KW-1185">Reference proteome</keyword>
<dbReference type="InterPro" id="IPR001119">
    <property type="entry name" value="SLH_dom"/>
</dbReference>
<gene>
    <name evidence="4" type="ORF">H7B67_24915</name>
</gene>
<dbReference type="RefSeq" id="WP_185122587.1">
    <property type="nucleotide sequence ID" value="NZ_JACJVQ010000021.1"/>
</dbReference>
<dbReference type="PANTHER" id="PTHR43308">
    <property type="entry name" value="OUTER MEMBRANE PROTEIN ALPHA-RELATED"/>
    <property type="match status" value="1"/>
</dbReference>
<dbReference type="AlphaFoldDB" id="A0A841SZQ2"/>
<accession>A0A841SZQ2</accession>
<feature type="chain" id="PRO_5038540131" evidence="2">
    <location>
        <begin position="25"/>
        <end position="851"/>
    </location>
</feature>